<evidence type="ECO:0000313" key="2">
    <source>
        <dbReference type="Proteomes" id="UP001215280"/>
    </source>
</evidence>
<accession>A0AAD7JHM4</accession>
<sequence>MDLRNFHLRLRISEVESHLSQIEDTRRVDNSGLKQRQQRRLLEEKKSIRGTLDVIIYLILSILVEITSEIFLYCLPDKPLNREASEDFYPCPAASYSTLFVDFWGRLTTFRGDSFTLQECMELLQRTTKLVRCEFHDIEDLYFQSPQFCTASPS</sequence>
<keyword evidence="2" id="KW-1185">Reference proteome</keyword>
<gene>
    <name evidence="1" type="ORF">DFH07DRAFT_1018268</name>
</gene>
<name>A0AAD7JHM4_9AGAR</name>
<proteinExistence type="predicted"/>
<reference evidence="1" key="1">
    <citation type="submission" date="2023-03" db="EMBL/GenBank/DDBJ databases">
        <title>Massive genome expansion in bonnet fungi (Mycena s.s.) driven by repeated elements and novel gene families across ecological guilds.</title>
        <authorList>
            <consortium name="Lawrence Berkeley National Laboratory"/>
            <person name="Harder C.B."/>
            <person name="Miyauchi S."/>
            <person name="Viragh M."/>
            <person name="Kuo A."/>
            <person name="Thoen E."/>
            <person name="Andreopoulos B."/>
            <person name="Lu D."/>
            <person name="Skrede I."/>
            <person name="Drula E."/>
            <person name="Henrissat B."/>
            <person name="Morin E."/>
            <person name="Kohler A."/>
            <person name="Barry K."/>
            <person name="LaButti K."/>
            <person name="Morin E."/>
            <person name="Salamov A."/>
            <person name="Lipzen A."/>
            <person name="Mereny Z."/>
            <person name="Hegedus B."/>
            <person name="Baldrian P."/>
            <person name="Stursova M."/>
            <person name="Weitz H."/>
            <person name="Taylor A."/>
            <person name="Grigoriev I.V."/>
            <person name="Nagy L.G."/>
            <person name="Martin F."/>
            <person name="Kauserud H."/>
        </authorList>
    </citation>
    <scope>NUCLEOTIDE SEQUENCE</scope>
    <source>
        <strain evidence="1">CBHHK188m</strain>
    </source>
</reference>
<dbReference type="Proteomes" id="UP001215280">
    <property type="component" value="Unassembled WGS sequence"/>
</dbReference>
<organism evidence="1 2">
    <name type="scientific">Mycena maculata</name>
    <dbReference type="NCBI Taxonomy" id="230809"/>
    <lineage>
        <taxon>Eukaryota</taxon>
        <taxon>Fungi</taxon>
        <taxon>Dikarya</taxon>
        <taxon>Basidiomycota</taxon>
        <taxon>Agaricomycotina</taxon>
        <taxon>Agaricomycetes</taxon>
        <taxon>Agaricomycetidae</taxon>
        <taxon>Agaricales</taxon>
        <taxon>Marasmiineae</taxon>
        <taxon>Mycenaceae</taxon>
        <taxon>Mycena</taxon>
    </lineage>
</organism>
<protein>
    <submittedName>
        <fullName evidence="1">Uncharacterized protein</fullName>
    </submittedName>
</protein>
<dbReference type="AlphaFoldDB" id="A0AAD7JHM4"/>
<comment type="caution">
    <text evidence="1">The sequence shown here is derived from an EMBL/GenBank/DDBJ whole genome shotgun (WGS) entry which is preliminary data.</text>
</comment>
<dbReference type="EMBL" id="JARJLG010000040">
    <property type="protein sequence ID" value="KAJ7763570.1"/>
    <property type="molecule type" value="Genomic_DNA"/>
</dbReference>
<evidence type="ECO:0000313" key="1">
    <source>
        <dbReference type="EMBL" id="KAJ7763570.1"/>
    </source>
</evidence>